<feature type="domain" description="Phosphatidic acid phosphatase type 2/haloperoxidase" evidence="8">
    <location>
        <begin position="54"/>
        <end position="166"/>
    </location>
</feature>
<dbReference type="SMART" id="SM00014">
    <property type="entry name" value="acidPPc"/>
    <property type="match status" value="1"/>
</dbReference>
<dbReference type="SUPFAM" id="SSF48317">
    <property type="entry name" value="Acid phosphatase/Vanadium-dependent haloperoxidase"/>
    <property type="match status" value="1"/>
</dbReference>
<dbReference type="GO" id="GO:0005886">
    <property type="term" value="C:plasma membrane"/>
    <property type="evidence" value="ECO:0007669"/>
    <property type="project" value="UniProtKB-SubCell"/>
</dbReference>
<dbReference type="Proteomes" id="UP000069620">
    <property type="component" value="Unassembled WGS sequence"/>
</dbReference>
<feature type="transmembrane region" description="Helical" evidence="7">
    <location>
        <begin position="151"/>
        <end position="169"/>
    </location>
</feature>
<dbReference type="STRING" id="146020.RMCB_2230"/>
<evidence type="ECO:0000313" key="9">
    <source>
        <dbReference type="EMBL" id="GAS88134.1"/>
    </source>
</evidence>
<accession>A0A100VY35</accession>
<evidence type="ECO:0000256" key="2">
    <source>
        <dbReference type="ARBA" id="ARBA00022475"/>
    </source>
</evidence>
<keyword evidence="4" id="KW-0378">Hydrolase</keyword>
<dbReference type="OrthoDB" id="5243958at2"/>
<keyword evidence="10" id="KW-1185">Reference proteome</keyword>
<dbReference type="GO" id="GO:0016787">
    <property type="term" value="F:hydrolase activity"/>
    <property type="evidence" value="ECO:0007669"/>
    <property type="project" value="UniProtKB-KW"/>
</dbReference>
<evidence type="ECO:0000256" key="3">
    <source>
        <dbReference type="ARBA" id="ARBA00022692"/>
    </source>
</evidence>
<comment type="caution">
    <text evidence="9">The sequence shown here is derived from an EMBL/GenBank/DDBJ whole genome shotgun (WGS) entry which is preliminary data.</text>
</comment>
<name>A0A100VY35_9MYCO</name>
<dbReference type="PANTHER" id="PTHR14969">
    <property type="entry name" value="SPHINGOSINE-1-PHOSPHATE PHOSPHOHYDROLASE"/>
    <property type="match status" value="1"/>
</dbReference>
<evidence type="ECO:0000313" key="10">
    <source>
        <dbReference type="Proteomes" id="UP000069620"/>
    </source>
</evidence>
<dbReference type="Gene3D" id="1.20.144.10">
    <property type="entry name" value="Phosphatidic acid phosphatase type 2/haloperoxidase"/>
    <property type="match status" value="1"/>
</dbReference>
<protein>
    <submittedName>
        <fullName evidence="9">Membrane-associated phospholipid phosphatase</fullName>
    </submittedName>
</protein>
<keyword evidence="5 7" id="KW-1133">Transmembrane helix</keyword>
<keyword evidence="3 7" id="KW-0812">Transmembrane</keyword>
<dbReference type="PANTHER" id="PTHR14969:SF62">
    <property type="entry name" value="DECAPRENYLPHOSPHORYL-5-PHOSPHORIBOSE PHOSPHATASE RV3807C-RELATED"/>
    <property type="match status" value="1"/>
</dbReference>
<evidence type="ECO:0000256" key="7">
    <source>
        <dbReference type="SAM" id="Phobius"/>
    </source>
</evidence>
<proteinExistence type="predicted"/>
<keyword evidence="6 7" id="KW-0472">Membrane</keyword>
<evidence type="ECO:0000259" key="8">
    <source>
        <dbReference type="SMART" id="SM00014"/>
    </source>
</evidence>
<evidence type="ECO:0000256" key="5">
    <source>
        <dbReference type="ARBA" id="ARBA00022989"/>
    </source>
</evidence>
<evidence type="ECO:0000256" key="6">
    <source>
        <dbReference type="ARBA" id="ARBA00023136"/>
    </source>
</evidence>
<reference evidence="10" key="1">
    <citation type="journal article" date="2016" name="Genome Announc.">
        <title>Draft Genome Sequences of Five Rapidly Growing Mycobacterium Species, M. thermoresistibile, M. fortuitum subsp. acetamidolyticum, M. canariasense, M. brisbanense, and M. novocastrense.</title>
        <authorList>
            <person name="Katahira K."/>
            <person name="Ogura Y."/>
            <person name="Gotoh Y."/>
            <person name="Hayashi T."/>
        </authorList>
    </citation>
    <scope>NUCLEOTIDE SEQUENCE [LARGE SCALE GENOMIC DNA]</scope>
    <source>
        <strain evidence="10">JCM15654</strain>
    </source>
</reference>
<sequence length="204" mass="21707">MTTDTRIFYVINHFARDTPWLHAIVSGYAAYGVVLFAALLLAGWWTARSDADPARMVAAAWAPLGMLAALAVNQPVAAVVNEVRPCQALHDIVVLHCNTDPGFPSDHAVMAGAVTAGLWLVRWRLGVLAAIAAAVMAFARVYIGAHYPQDVVAGLVFGAMVSLGGYLLVRPLLRRVLTALSGTPLSILFTTQGTDTAVTQKKSL</sequence>
<comment type="subcellular location">
    <subcellularLocation>
        <location evidence="1">Cell membrane</location>
        <topology evidence="1">Multi-pass membrane protein</topology>
    </subcellularLocation>
</comment>
<dbReference type="Pfam" id="PF01569">
    <property type="entry name" value="PAP2"/>
    <property type="match status" value="1"/>
</dbReference>
<dbReference type="AlphaFoldDB" id="A0A100VY35"/>
<dbReference type="InterPro" id="IPR036938">
    <property type="entry name" value="PAP2/HPO_sf"/>
</dbReference>
<feature type="transmembrane region" description="Helical" evidence="7">
    <location>
        <begin position="125"/>
        <end position="145"/>
    </location>
</feature>
<gene>
    <name evidence="9" type="ORF">RMCB_2230</name>
</gene>
<dbReference type="InterPro" id="IPR000326">
    <property type="entry name" value="PAP2/HPO"/>
</dbReference>
<organism evidence="9 10">
    <name type="scientific">Mycolicibacterium brisbanense</name>
    <dbReference type="NCBI Taxonomy" id="146020"/>
    <lineage>
        <taxon>Bacteria</taxon>
        <taxon>Bacillati</taxon>
        <taxon>Actinomycetota</taxon>
        <taxon>Actinomycetes</taxon>
        <taxon>Mycobacteriales</taxon>
        <taxon>Mycobacteriaceae</taxon>
        <taxon>Mycolicibacterium</taxon>
    </lineage>
</organism>
<dbReference type="RefSeq" id="WP_062828813.1">
    <property type="nucleotide sequence ID" value="NZ_BCSX01000021.1"/>
</dbReference>
<feature type="transmembrane region" description="Helical" evidence="7">
    <location>
        <begin position="20"/>
        <end position="46"/>
    </location>
</feature>
<evidence type="ECO:0000256" key="1">
    <source>
        <dbReference type="ARBA" id="ARBA00004651"/>
    </source>
</evidence>
<dbReference type="EMBL" id="BCSX01000021">
    <property type="protein sequence ID" value="GAS88134.1"/>
    <property type="molecule type" value="Genomic_DNA"/>
</dbReference>
<reference evidence="10" key="2">
    <citation type="submission" date="2016-02" db="EMBL/GenBank/DDBJ databases">
        <title>Draft genome sequence of five rapidly growing Mycobacterium species.</title>
        <authorList>
            <person name="Katahira K."/>
            <person name="Gotou Y."/>
            <person name="Iida K."/>
            <person name="Ogura Y."/>
            <person name="Hayashi T."/>
        </authorList>
    </citation>
    <scope>NUCLEOTIDE SEQUENCE [LARGE SCALE GENOMIC DNA]</scope>
    <source>
        <strain evidence="10">JCM15654</strain>
    </source>
</reference>
<keyword evidence="2" id="KW-1003">Cell membrane</keyword>
<evidence type="ECO:0000256" key="4">
    <source>
        <dbReference type="ARBA" id="ARBA00022801"/>
    </source>
</evidence>